<proteinExistence type="predicted"/>
<dbReference type="OrthoDB" id="1405718at2"/>
<feature type="chain" id="PRO_5012906596" evidence="1">
    <location>
        <begin position="23"/>
        <end position="428"/>
    </location>
</feature>
<dbReference type="EMBL" id="FQZI01000003">
    <property type="protein sequence ID" value="SHI91953.1"/>
    <property type="molecule type" value="Genomic_DNA"/>
</dbReference>
<evidence type="ECO:0000313" key="3">
    <source>
        <dbReference type="Proteomes" id="UP000184488"/>
    </source>
</evidence>
<keyword evidence="3" id="KW-1185">Reference proteome</keyword>
<dbReference type="AlphaFoldDB" id="A0A1M6F2P8"/>
<dbReference type="Proteomes" id="UP000184488">
    <property type="component" value="Unassembled WGS sequence"/>
</dbReference>
<reference evidence="3" key="1">
    <citation type="submission" date="2016-11" db="EMBL/GenBank/DDBJ databases">
        <authorList>
            <person name="Varghese N."/>
            <person name="Submissions S."/>
        </authorList>
    </citation>
    <scope>NUCLEOTIDE SEQUENCE [LARGE SCALE GENOMIC DNA]</scope>
    <source>
        <strain evidence="3">DSM 18829</strain>
    </source>
</reference>
<name>A0A1M6F2P8_9FLAO</name>
<evidence type="ECO:0000256" key="1">
    <source>
        <dbReference type="SAM" id="SignalP"/>
    </source>
</evidence>
<keyword evidence="1" id="KW-0732">Signal</keyword>
<sequence>MKTKRNTLLILFLISLCLNSYGQEVYSVAFESKSITFSKSAKDDKIEKIKLKVKQALPENLNDYSLRIKVDSMKSTLSASEYILDFKERLLTSTKAEDVIYLTILKDSLETSDRKLFLSIDVFDKNKKSVTKMNLADNQKIEIIVKGIKKEEKAFSNYSYLSYAGTNFDLVNGTEPKNLFFATNVFIPPVKNKNRYGFYLSLYGNRTMSDIDSTGNVRRTSKMIKQTDSTYLKYTEQSKMITTRVSDNIGAHINLLVPFFNKNEKSDLKVYYSPSLEFVWRRTKINQQFKDPILQDSTMVSGIIPGSMVFDSNSNRQFNEYSFNAGLAGLFVALENSAISVRMHASTGYSSNFYPTQSMTTNTTVTTRSHDIFFSGRVWITEPVTGITLQAEVTNTSKNPRPFFGATLSKAFNLKDIGIFKPLNTTSK</sequence>
<feature type="signal peptide" evidence="1">
    <location>
        <begin position="1"/>
        <end position="22"/>
    </location>
</feature>
<dbReference type="STRING" id="415425.SAMN05444363_2102"/>
<gene>
    <name evidence="2" type="ORF">SAMN05444363_2102</name>
</gene>
<dbReference type="RefSeq" id="WP_073311128.1">
    <property type="nucleotide sequence ID" value="NZ_FQZI01000003.1"/>
</dbReference>
<organism evidence="2 3">
    <name type="scientific">Flavobacterium terrae</name>
    <dbReference type="NCBI Taxonomy" id="415425"/>
    <lineage>
        <taxon>Bacteria</taxon>
        <taxon>Pseudomonadati</taxon>
        <taxon>Bacteroidota</taxon>
        <taxon>Flavobacteriia</taxon>
        <taxon>Flavobacteriales</taxon>
        <taxon>Flavobacteriaceae</taxon>
        <taxon>Flavobacterium</taxon>
    </lineage>
</organism>
<accession>A0A1M6F2P8</accession>
<evidence type="ECO:0000313" key="2">
    <source>
        <dbReference type="EMBL" id="SHI91953.1"/>
    </source>
</evidence>
<protein>
    <submittedName>
        <fullName evidence="2">Uncharacterized protein</fullName>
    </submittedName>
</protein>